<proteinExistence type="predicted"/>
<reference evidence="1" key="2">
    <citation type="submission" date="2020-06" db="EMBL/GenBank/DDBJ databases">
        <authorList>
            <person name="Sheffer M."/>
        </authorList>
    </citation>
    <scope>NUCLEOTIDE SEQUENCE</scope>
</reference>
<keyword evidence="2" id="KW-1185">Reference proteome</keyword>
<evidence type="ECO:0000313" key="2">
    <source>
        <dbReference type="Proteomes" id="UP000807504"/>
    </source>
</evidence>
<organism evidence="1 2">
    <name type="scientific">Argiope bruennichi</name>
    <name type="common">Wasp spider</name>
    <name type="synonym">Aranea bruennichi</name>
    <dbReference type="NCBI Taxonomy" id="94029"/>
    <lineage>
        <taxon>Eukaryota</taxon>
        <taxon>Metazoa</taxon>
        <taxon>Ecdysozoa</taxon>
        <taxon>Arthropoda</taxon>
        <taxon>Chelicerata</taxon>
        <taxon>Arachnida</taxon>
        <taxon>Araneae</taxon>
        <taxon>Araneomorphae</taxon>
        <taxon>Entelegynae</taxon>
        <taxon>Araneoidea</taxon>
        <taxon>Araneidae</taxon>
        <taxon>Argiope</taxon>
    </lineage>
</organism>
<comment type="caution">
    <text evidence="1">The sequence shown here is derived from an EMBL/GenBank/DDBJ whole genome shotgun (WGS) entry which is preliminary data.</text>
</comment>
<evidence type="ECO:0000313" key="1">
    <source>
        <dbReference type="EMBL" id="KAF8772992.1"/>
    </source>
</evidence>
<name>A0A8T0EGM3_ARGBR</name>
<dbReference type="EMBL" id="JABXBU010002227">
    <property type="protein sequence ID" value="KAF8772992.1"/>
    <property type="molecule type" value="Genomic_DNA"/>
</dbReference>
<dbReference type="AlphaFoldDB" id="A0A8T0EGM3"/>
<accession>A0A8T0EGM3</accession>
<gene>
    <name evidence="1" type="ORF">HNY73_015695</name>
</gene>
<sequence length="164" mass="18947">MDSDAQITLTDRAAVVVAAAVWYHKNAVERIKKSTSCKRSFEQRYWMKTKIIVNKNIHSLPLPASCKQRVESFIVFVGEGIEQWIQDHYFLTINSSVLSSLLSWNPKGVIDCIATAKNIISHEKNLISCFRIACMYCLENYIFQLWDLLEQQNLPYDTDAMECF</sequence>
<protein>
    <submittedName>
        <fullName evidence="1">Uncharacterized protein</fullName>
    </submittedName>
</protein>
<reference evidence="1" key="1">
    <citation type="journal article" date="2020" name="bioRxiv">
        <title>Chromosome-level reference genome of the European wasp spider Argiope bruennichi: a resource for studies on range expansion and evolutionary adaptation.</title>
        <authorList>
            <person name="Sheffer M.M."/>
            <person name="Hoppe A."/>
            <person name="Krehenwinkel H."/>
            <person name="Uhl G."/>
            <person name="Kuss A.W."/>
            <person name="Jensen L."/>
            <person name="Jensen C."/>
            <person name="Gillespie R.G."/>
            <person name="Hoff K.J."/>
            <person name="Prost S."/>
        </authorList>
    </citation>
    <scope>NUCLEOTIDE SEQUENCE</scope>
</reference>
<dbReference type="Proteomes" id="UP000807504">
    <property type="component" value="Unassembled WGS sequence"/>
</dbReference>